<feature type="transmembrane region" description="Helical" evidence="1">
    <location>
        <begin position="7"/>
        <end position="27"/>
    </location>
</feature>
<proteinExistence type="predicted"/>
<dbReference type="AlphaFoldDB" id="X1F806"/>
<keyword evidence="1" id="KW-1133">Transmembrane helix</keyword>
<name>X1F806_9ZZZZ</name>
<comment type="caution">
    <text evidence="2">The sequence shown here is derived from an EMBL/GenBank/DDBJ whole genome shotgun (WGS) entry which is preliminary data.</text>
</comment>
<accession>X1F806</accession>
<protein>
    <submittedName>
        <fullName evidence="2">Uncharacterized protein</fullName>
    </submittedName>
</protein>
<evidence type="ECO:0000256" key="1">
    <source>
        <dbReference type="SAM" id="Phobius"/>
    </source>
</evidence>
<keyword evidence="1" id="KW-0472">Membrane</keyword>
<organism evidence="2">
    <name type="scientific">marine sediment metagenome</name>
    <dbReference type="NCBI Taxonomy" id="412755"/>
    <lineage>
        <taxon>unclassified sequences</taxon>
        <taxon>metagenomes</taxon>
        <taxon>ecological metagenomes</taxon>
    </lineage>
</organism>
<dbReference type="EMBL" id="BARU01003608">
    <property type="protein sequence ID" value="GAH25499.1"/>
    <property type="molecule type" value="Genomic_DNA"/>
</dbReference>
<reference evidence="2" key="1">
    <citation type="journal article" date="2014" name="Front. Microbiol.">
        <title>High frequency of phylogenetically diverse reductive dehalogenase-homologous genes in deep subseafloor sedimentary metagenomes.</title>
        <authorList>
            <person name="Kawai M."/>
            <person name="Futagami T."/>
            <person name="Toyoda A."/>
            <person name="Takaki Y."/>
            <person name="Nishi S."/>
            <person name="Hori S."/>
            <person name="Arai W."/>
            <person name="Tsubouchi T."/>
            <person name="Morono Y."/>
            <person name="Uchiyama I."/>
            <person name="Ito T."/>
            <person name="Fujiyama A."/>
            <person name="Inagaki F."/>
            <person name="Takami H."/>
        </authorList>
    </citation>
    <scope>NUCLEOTIDE SEQUENCE</scope>
    <source>
        <strain evidence="2">Expedition CK06-06</strain>
    </source>
</reference>
<sequence length="134" mass="15679">MSKSKRIICWTALATILIIVLTFIGAIPGLKSLFYAPGPIYYSQSDQNLKTVLDNSNIIENLTNYKFYILKSALGLKLKEGNYRGSRNLKFFKTKMYISLLEDILSRNDDQIEYHINKKDKKVFIWPKNQFERF</sequence>
<gene>
    <name evidence="2" type="ORF">S03H2_07716</name>
</gene>
<evidence type="ECO:0000313" key="2">
    <source>
        <dbReference type="EMBL" id="GAH25499.1"/>
    </source>
</evidence>
<keyword evidence="1" id="KW-0812">Transmembrane</keyword>